<gene>
    <name evidence="1" type="ORF">NEIFLAOT_00148</name>
</gene>
<dbReference type="Proteomes" id="UP000004457">
    <property type="component" value="Unassembled WGS sequence"/>
</dbReference>
<name>C0EJQ9_NEIFL</name>
<sequence length="43" mass="4826">MIHVISTREAFVFPIYPASSENTQPETPDQTAASNILFIFKTL</sequence>
<accession>C0EJQ9</accession>
<organism evidence="1 2">
    <name type="scientific">Neisseria flavescens NRL30031/H210</name>
    <dbReference type="NCBI Taxonomy" id="546264"/>
    <lineage>
        <taxon>Bacteria</taxon>
        <taxon>Pseudomonadati</taxon>
        <taxon>Pseudomonadota</taxon>
        <taxon>Betaproteobacteria</taxon>
        <taxon>Neisseriales</taxon>
        <taxon>Neisseriaceae</taxon>
        <taxon>Neisseria</taxon>
    </lineage>
</organism>
<evidence type="ECO:0000313" key="2">
    <source>
        <dbReference type="Proteomes" id="UP000004457"/>
    </source>
</evidence>
<keyword evidence="2" id="KW-1185">Reference proteome</keyword>
<dbReference type="AlphaFoldDB" id="C0EJQ9"/>
<dbReference type="EMBL" id="ACEN01000005">
    <property type="protein sequence ID" value="EEG34532.1"/>
    <property type="molecule type" value="Genomic_DNA"/>
</dbReference>
<proteinExistence type="predicted"/>
<comment type="caution">
    <text evidence="1">The sequence shown here is derived from an EMBL/GenBank/DDBJ whole genome shotgun (WGS) entry which is preliminary data.</text>
</comment>
<protein>
    <submittedName>
        <fullName evidence="1">Uncharacterized protein</fullName>
    </submittedName>
</protein>
<reference evidence="1 2" key="1">
    <citation type="submission" date="2009-01" db="EMBL/GenBank/DDBJ databases">
        <authorList>
            <person name="Fulton L."/>
            <person name="Clifton S."/>
            <person name="Chinwalla A.T."/>
            <person name="Mitreva M."/>
            <person name="Sodergren E."/>
            <person name="Weinstock G."/>
            <person name="Clifton S."/>
            <person name="Dooling D.J."/>
            <person name="Fulton B."/>
            <person name="Minx P."/>
            <person name="Pepin K.H."/>
            <person name="Johnson M."/>
            <person name="Bhonagiri V."/>
            <person name="Nash W.E."/>
            <person name="Mardis E.R."/>
            <person name="Wilson R.K."/>
        </authorList>
    </citation>
    <scope>NUCLEOTIDE SEQUENCE [LARGE SCALE GENOMIC DNA]</scope>
    <source>
        <strain evidence="1 2">NRL30031/H210</strain>
    </source>
</reference>
<evidence type="ECO:0000313" key="1">
    <source>
        <dbReference type="EMBL" id="EEG34532.1"/>
    </source>
</evidence>